<gene>
    <name evidence="5" type="ORF">GCM10009559_27730</name>
</gene>
<name>A0ABP4AG00_9PSEU</name>
<accession>A0ABP4AG00</accession>
<dbReference type="Gene3D" id="3.40.50.2300">
    <property type="match status" value="1"/>
</dbReference>
<dbReference type="EMBL" id="BAAAHP010000075">
    <property type="protein sequence ID" value="GAA0935893.1"/>
    <property type="molecule type" value="Genomic_DNA"/>
</dbReference>
<feature type="domain" description="Leucine-binding protein" evidence="4">
    <location>
        <begin position="9"/>
        <end position="130"/>
    </location>
</feature>
<dbReference type="InterPro" id="IPR028082">
    <property type="entry name" value="Peripla_BP_I"/>
</dbReference>
<feature type="compositionally biased region" description="Low complexity" evidence="3">
    <location>
        <begin position="122"/>
        <end position="135"/>
    </location>
</feature>
<evidence type="ECO:0000259" key="4">
    <source>
        <dbReference type="Pfam" id="PF13458"/>
    </source>
</evidence>
<dbReference type="RefSeq" id="WP_343941758.1">
    <property type="nucleotide sequence ID" value="NZ_BAAAHP010000075.1"/>
</dbReference>
<protein>
    <recommendedName>
        <fullName evidence="4">Leucine-binding protein domain-containing protein</fullName>
    </recommendedName>
</protein>
<proteinExistence type="inferred from homology"/>
<comment type="similarity">
    <text evidence="1">Belongs to the leucine-binding protein family.</text>
</comment>
<feature type="compositionally biased region" description="Polar residues" evidence="3">
    <location>
        <begin position="143"/>
        <end position="154"/>
    </location>
</feature>
<evidence type="ECO:0000313" key="5">
    <source>
        <dbReference type="EMBL" id="GAA0935893.1"/>
    </source>
</evidence>
<dbReference type="Pfam" id="PF13458">
    <property type="entry name" value="Peripla_BP_6"/>
    <property type="match status" value="1"/>
</dbReference>
<evidence type="ECO:0000256" key="3">
    <source>
        <dbReference type="SAM" id="MobiDB-lite"/>
    </source>
</evidence>
<sequence length="154" mass="15922">MSRTRDNAPITAALTLSFTGPYARQGRDAAEGVRLWAEDTAVQLNLVDAAGSRSTAVHTYSTWLERGDIDLLLGPYGSGLTRAVSPPARQTGHLLWNHGGSADDLLQPGIASLLTPDGQRSGCPAVPVAAGGPHAPGDDQSLPGANTPRTTCSP</sequence>
<evidence type="ECO:0000313" key="6">
    <source>
        <dbReference type="Proteomes" id="UP001499967"/>
    </source>
</evidence>
<evidence type="ECO:0000256" key="1">
    <source>
        <dbReference type="ARBA" id="ARBA00010062"/>
    </source>
</evidence>
<evidence type="ECO:0000256" key="2">
    <source>
        <dbReference type="ARBA" id="ARBA00022729"/>
    </source>
</evidence>
<keyword evidence="2" id="KW-0732">Signal</keyword>
<dbReference type="InterPro" id="IPR028081">
    <property type="entry name" value="Leu-bd"/>
</dbReference>
<keyword evidence="6" id="KW-1185">Reference proteome</keyword>
<dbReference type="SUPFAM" id="SSF53822">
    <property type="entry name" value="Periplasmic binding protein-like I"/>
    <property type="match status" value="1"/>
</dbReference>
<feature type="region of interest" description="Disordered" evidence="3">
    <location>
        <begin position="117"/>
        <end position="154"/>
    </location>
</feature>
<reference evidence="6" key="1">
    <citation type="journal article" date="2019" name="Int. J. Syst. Evol. Microbiol.">
        <title>The Global Catalogue of Microorganisms (GCM) 10K type strain sequencing project: providing services to taxonomists for standard genome sequencing and annotation.</title>
        <authorList>
            <consortium name="The Broad Institute Genomics Platform"/>
            <consortium name="The Broad Institute Genome Sequencing Center for Infectious Disease"/>
            <person name="Wu L."/>
            <person name="Ma J."/>
        </authorList>
    </citation>
    <scope>NUCLEOTIDE SEQUENCE [LARGE SCALE GENOMIC DNA]</scope>
    <source>
        <strain evidence="6">JCM 11117</strain>
    </source>
</reference>
<organism evidence="5 6">
    <name type="scientific">Pseudonocardia zijingensis</name>
    <dbReference type="NCBI Taxonomy" id="153376"/>
    <lineage>
        <taxon>Bacteria</taxon>
        <taxon>Bacillati</taxon>
        <taxon>Actinomycetota</taxon>
        <taxon>Actinomycetes</taxon>
        <taxon>Pseudonocardiales</taxon>
        <taxon>Pseudonocardiaceae</taxon>
        <taxon>Pseudonocardia</taxon>
    </lineage>
</organism>
<comment type="caution">
    <text evidence="5">The sequence shown here is derived from an EMBL/GenBank/DDBJ whole genome shotgun (WGS) entry which is preliminary data.</text>
</comment>
<dbReference type="Proteomes" id="UP001499967">
    <property type="component" value="Unassembled WGS sequence"/>
</dbReference>